<feature type="compositionally biased region" description="Basic and acidic residues" evidence="1">
    <location>
        <begin position="300"/>
        <end position="310"/>
    </location>
</feature>
<accession>A0A9D1NLW4</accession>
<organism evidence="2 3">
    <name type="scientific">Candidatus Spyradenecus faecavium</name>
    <dbReference type="NCBI Taxonomy" id="2840947"/>
    <lineage>
        <taxon>Bacteria</taxon>
        <taxon>Pseudomonadati</taxon>
        <taxon>Lentisphaerota</taxon>
        <taxon>Lentisphaeria</taxon>
        <taxon>Lentisphaerales</taxon>
        <taxon>Lentisphaeraceae</taxon>
        <taxon>Lentisphaeraceae incertae sedis</taxon>
        <taxon>Candidatus Spyradenecus</taxon>
    </lineage>
</organism>
<gene>
    <name evidence="2" type="ORF">IAC79_02960</name>
</gene>
<dbReference type="Proteomes" id="UP000886845">
    <property type="component" value="Unassembled WGS sequence"/>
</dbReference>
<protein>
    <submittedName>
        <fullName evidence="2">Uncharacterized protein</fullName>
    </submittedName>
</protein>
<feature type="region of interest" description="Disordered" evidence="1">
    <location>
        <begin position="1"/>
        <end position="101"/>
    </location>
</feature>
<dbReference type="AlphaFoldDB" id="A0A9D1NLW4"/>
<evidence type="ECO:0000256" key="1">
    <source>
        <dbReference type="SAM" id="MobiDB-lite"/>
    </source>
</evidence>
<proteinExistence type="predicted"/>
<name>A0A9D1NLW4_9BACT</name>
<evidence type="ECO:0000313" key="2">
    <source>
        <dbReference type="EMBL" id="HIV09060.1"/>
    </source>
</evidence>
<dbReference type="EMBL" id="DVOR01000094">
    <property type="protein sequence ID" value="HIV09060.1"/>
    <property type="molecule type" value="Genomic_DNA"/>
</dbReference>
<feature type="compositionally biased region" description="Low complexity" evidence="1">
    <location>
        <begin position="281"/>
        <end position="298"/>
    </location>
</feature>
<evidence type="ECO:0000313" key="3">
    <source>
        <dbReference type="Proteomes" id="UP000886845"/>
    </source>
</evidence>
<comment type="caution">
    <text evidence="2">The sequence shown here is derived from an EMBL/GenBank/DDBJ whole genome shotgun (WGS) entry which is preliminary data.</text>
</comment>
<feature type="non-terminal residue" evidence="2">
    <location>
        <position position="502"/>
    </location>
</feature>
<feature type="region of interest" description="Disordered" evidence="1">
    <location>
        <begin position="281"/>
        <end position="310"/>
    </location>
</feature>
<sequence length="502" mass="56873">MSDAEKPESFGFDFAPAWARGSADEYVSRYQGKNYDERTGREERPRRERPPRQDRDGERRPPRRDGEPRGERRPRREGPEGERPRGPRREGGRPFERREPVKPLDAEIRILPNQKNLGVIIKTLQGTHVAFPVKKFVNLFLENPQACLVRFEAKPETDVRFWTCKACGLVALSEAEIAQHLLAHHLNDWFDVAEEPCDPPAGNFPRVAKCSLTGEWVGAPNHHSYRHRVAELAARAKMSERDYLRTLEMHTDPESIEAWKQSVTTQTVYRLKVKKVDAPAEAAQPAAPAEGEAAPEAPAAEEKPAETREAYNRDQAEALFRREILPTLIASAKHVCLPVSLAQTSPSLPLRLLLKYTLRDEQRYPRSLFFALRGAFRHRKFTLFRGNDERGPEFVANITLSPFTAEHAVREIKAALDYVAAHPLCTRGELLAALKAELADMDIAVLARQIAFLFQKGHIVEYYNGVLALPETNPKFRKLPEEMKREPKEGEAKPAEADAPKA</sequence>
<reference evidence="2" key="1">
    <citation type="submission" date="2020-10" db="EMBL/GenBank/DDBJ databases">
        <authorList>
            <person name="Gilroy R."/>
        </authorList>
    </citation>
    <scope>NUCLEOTIDE SEQUENCE</scope>
    <source>
        <strain evidence="2">35461</strain>
    </source>
</reference>
<feature type="compositionally biased region" description="Basic and acidic residues" evidence="1">
    <location>
        <begin position="478"/>
        <end position="502"/>
    </location>
</feature>
<feature type="region of interest" description="Disordered" evidence="1">
    <location>
        <begin position="477"/>
        <end position="502"/>
    </location>
</feature>
<feature type="compositionally biased region" description="Basic and acidic residues" evidence="1">
    <location>
        <begin position="34"/>
        <end position="101"/>
    </location>
</feature>
<reference evidence="2" key="2">
    <citation type="journal article" date="2021" name="PeerJ">
        <title>Extensive microbial diversity within the chicken gut microbiome revealed by metagenomics and culture.</title>
        <authorList>
            <person name="Gilroy R."/>
            <person name="Ravi A."/>
            <person name="Getino M."/>
            <person name="Pursley I."/>
            <person name="Horton D.L."/>
            <person name="Alikhan N.F."/>
            <person name="Baker D."/>
            <person name="Gharbi K."/>
            <person name="Hall N."/>
            <person name="Watson M."/>
            <person name="Adriaenssens E.M."/>
            <person name="Foster-Nyarko E."/>
            <person name="Jarju S."/>
            <person name="Secka A."/>
            <person name="Antonio M."/>
            <person name="Oren A."/>
            <person name="Chaudhuri R.R."/>
            <person name="La Ragione R."/>
            <person name="Hildebrand F."/>
            <person name="Pallen M.J."/>
        </authorList>
    </citation>
    <scope>NUCLEOTIDE SEQUENCE</scope>
    <source>
        <strain evidence="2">35461</strain>
    </source>
</reference>